<keyword evidence="1" id="KW-0472">Membrane</keyword>
<keyword evidence="1" id="KW-0812">Transmembrane</keyword>
<feature type="transmembrane region" description="Helical" evidence="1">
    <location>
        <begin position="30"/>
        <end position="51"/>
    </location>
</feature>
<gene>
    <name evidence="2" type="ORF">Cvel_12650</name>
</gene>
<keyword evidence="1" id="KW-1133">Transmembrane helix</keyword>
<evidence type="ECO:0000256" key="1">
    <source>
        <dbReference type="SAM" id="Phobius"/>
    </source>
</evidence>
<reference evidence="2" key="1">
    <citation type="submission" date="2014-11" db="EMBL/GenBank/DDBJ databases">
        <authorList>
            <person name="Otto D Thomas"/>
            <person name="Naeem Raeece"/>
        </authorList>
    </citation>
    <scope>NUCLEOTIDE SEQUENCE</scope>
</reference>
<accession>A0A0G4IAQ0</accession>
<feature type="transmembrane region" description="Helical" evidence="1">
    <location>
        <begin position="106"/>
        <end position="124"/>
    </location>
</feature>
<sequence length="137" mass="15374">MGGYADFQASLASVIAQIAGVLSHWTILRLLYAVALAAALLLVSFSILPFGREEKKSVAKEIHKVRIIAPGVAAAFFFHWMFMYFAKEHSRVPEPSAEEKILYYTMARNMYLDALGFVSTVALFKMSKLLSQHQRTD</sequence>
<name>A0A0G4IAQ0_9ALVE</name>
<dbReference type="VEuPathDB" id="CryptoDB:Cvel_12650"/>
<dbReference type="EMBL" id="CDMZ01005771">
    <property type="protein sequence ID" value="CEM54272.1"/>
    <property type="molecule type" value="Genomic_DNA"/>
</dbReference>
<organism evidence="2">
    <name type="scientific">Chromera velia CCMP2878</name>
    <dbReference type="NCBI Taxonomy" id="1169474"/>
    <lineage>
        <taxon>Eukaryota</taxon>
        <taxon>Sar</taxon>
        <taxon>Alveolata</taxon>
        <taxon>Colpodellida</taxon>
        <taxon>Chromeraceae</taxon>
        <taxon>Chromera</taxon>
    </lineage>
</organism>
<protein>
    <submittedName>
        <fullName evidence="2">Uncharacterized protein</fullName>
    </submittedName>
</protein>
<dbReference type="AlphaFoldDB" id="A0A0G4IAQ0"/>
<feature type="transmembrane region" description="Helical" evidence="1">
    <location>
        <begin position="67"/>
        <end position="86"/>
    </location>
</feature>
<evidence type="ECO:0000313" key="2">
    <source>
        <dbReference type="EMBL" id="CEM54272.1"/>
    </source>
</evidence>
<proteinExistence type="predicted"/>